<comment type="caution">
    <text evidence="1">The sequence shown here is derived from an EMBL/GenBank/DDBJ whole genome shotgun (WGS) entry which is preliminary data.</text>
</comment>
<dbReference type="Gene3D" id="2.60.120.620">
    <property type="entry name" value="q2cbj1_9rhob like domain"/>
    <property type="match status" value="1"/>
</dbReference>
<dbReference type="SUPFAM" id="SSF51197">
    <property type="entry name" value="Clavaminate synthase-like"/>
    <property type="match status" value="1"/>
</dbReference>
<dbReference type="InterPro" id="IPR008775">
    <property type="entry name" value="Phytyl_CoA_dOase-like"/>
</dbReference>
<evidence type="ECO:0000313" key="2">
    <source>
        <dbReference type="Proteomes" id="UP001500454"/>
    </source>
</evidence>
<gene>
    <name evidence="1" type="ORF">GCM10023186_42570</name>
</gene>
<accession>A0ABP8JKD9</accession>
<evidence type="ECO:0008006" key="3">
    <source>
        <dbReference type="Google" id="ProtNLM"/>
    </source>
</evidence>
<sequence>MKAKINERTVEYHIEGETNQADSRVLLAEAIDLTAGTPWAAEGYTVAEFLPPAEQQQLQTGLQVLLREFLAVAGRPVSADFDVSQYHQLIGDDKELHLAVVNQIKEIRQERLPLPAALLEARVSELCGRPVQALNPWDGERFFHLRVVRPNRADNNPLHRDVWLPDYRDCVNIYVPIAGSTADSSLTLVPGSHWWPENRTERTQNGAVYNGVTFTVPAVKGAAEPLNIIRPNPGPDEVLLFSPYLLHGGAVNLNPDATRVSLEMRFWSA</sequence>
<keyword evidence="2" id="KW-1185">Reference proteome</keyword>
<organism evidence="1 2">
    <name type="scientific">Hymenobacter koreensis</name>
    <dbReference type="NCBI Taxonomy" id="1084523"/>
    <lineage>
        <taxon>Bacteria</taxon>
        <taxon>Pseudomonadati</taxon>
        <taxon>Bacteroidota</taxon>
        <taxon>Cytophagia</taxon>
        <taxon>Cytophagales</taxon>
        <taxon>Hymenobacteraceae</taxon>
        <taxon>Hymenobacter</taxon>
    </lineage>
</organism>
<protein>
    <recommendedName>
        <fullName evidence="3">Phytanoyl-CoA dioxygenase</fullName>
    </recommendedName>
</protein>
<dbReference type="Pfam" id="PF05721">
    <property type="entry name" value="PhyH"/>
    <property type="match status" value="1"/>
</dbReference>
<dbReference type="RefSeq" id="WP_345227548.1">
    <property type="nucleotide sequence ID" value="NZ_BAABHA010000015.1"/>
</dbReference>
<dbReference type="Proteomes" id="UP001500454">
    <property type="component" value="Unassembled WGS sequence"/>
</dbReference>
<name>A0ABP8JKD9_9BACT</name>
<proteinExistence type="predicted"/>
<reference evidence="2" key="1">
    <citation type="journal article" date="2019" name="Int. J. Syst. Evol. Microbiol.">
        <title>The Global Catalogue of Microorganisms (GCM) 10K type strain sequencing project: providing services to taxonomists for standard genome sequencing and annotation.</title>
        <authorList>
            <consortium name="The Broad Institute Genomics Platform"/>
            <consortium name="The Broad Institute Genome Sequencing Center for Infectious Disease"/>
            <person name="Wu L."/>
            <person name="Ma J."/>
        </authorList>
    </citation>
    <scope>NUCLEOTIDE SEQUENCE [LARGE SCALE GENOMIC DNA]</scope>
    <source>
        <strain evidence="2">JCM 17924</strain>
    </source>
</reference>
<evidence type="ECO:0000313" key="1">
    <source>
        <dbReference type="EMBL" id="GAA4392272.1"/>
    </source>
</evidence>
<dbReference type="EMBL" id="BAABHA010000015">
    <property type="protein sequence ID" value="GAA4392272.1"/>
    <property type="molecule type" value="Genomic_DNA"/>
</dbReference>